<comment type="caution">
    <text evidence="3">The sequence shown here is derived from an EMBL/GenBank/DDBJ whole genome shotgun (WGS) entry which is preliminary data.</text>
</comment>
<evidence type="ECO:0000313" key="3">
    <source>
        <dbReference type="EMBL" id="KAK6966787.1"/>
    </source>
</evidence>
<feature type="region of interest" description="Disordered" evidence="2">
    <location>
        <begin position="154"/>
        <end position="193"/>
    </location>
</feature>
<reference evidence="3 4" key="1">
    <citation type="journal article" date="2024" name="J Genomics">
        <title>Draft genome sequencing and assembly of Favolaschia claudopus CIRM-BRFM 2984 isolated from oak limbs.</title>
        <authorList>
            <person name="Navarro D."/>
            <person name="Drula E."/>
            <person name="Chaduli D."/>
            <person name="Cazenave R."/>
            <person name="Ahrendt S."/>
            <person name="Wang J."/>
            <person name="Lipzen A."/>
            <person name="Daum C."/>
            <person name="Barry K."/>
            <person name="Grigoriev I.V."/>
            <person name="Favel A."/>
            <person name="Rosso M.N."/>
            <person name="Martin F."/>
        </authorList>
    </citation>
    <scope>NUCLEOTIDE SEQUENCE [LARGE SCALE GENOMIC DNA]</scope>
    <source>
        <strain evidence="3 4">CIRM-BRFM 2984</strain>
    </source>
</reference>
<dbReference type="PANTHER" id="PTHR13037">
    <property type="entry name" value="FORMIN"/>
    <property type="match status" value="1"/>
</dbReference>
<dbReference type="Proteomes" id="UP001362999">
    <property type="component" value="Unassembled WGS sequence"/>
</dbReference>
<feature type="region of interest" description="Disordered" evidence="2">
    <location>
        <begin position="211"/>
        <end position="278"/>
    </location>
</feature>
<dbReference type="EMBL" id="JAWWNJ010000256">
    <property type="protein sequence ID" value="KAK6966787.1"/>
    <property type="molecule type" value="Genomic_DNA"/>
</dbReference>
<feature type="region of interest" description="Disordered" evidence="2">
    <location>
        <begin position="368"/>
        <end position="415"/>
    </location>
</feature>
<accession>A0AAV9Z0U5</accession>
<feature type="compositionally biased region" description="Basic and acidic residues" evidence="2">
    <location>
        <begin position="157"/>
        <end position="167"/>
    </location>
</feature>
<dbReference type="PANTHER" id="PTHR13037:SF24">
    <property type="entry name" value="POLYCOMB PROTEIN PCL-RELATED"/>
    <property type="match status" value="1"/>
</dbReference>
<evidence type="ECO:0000256" key="2">
    <source>
        <dbReference type="SAM" id="MobiDB-lite"/>
    </source>
</evidence>
<keyword evidence="1" id="KW-0945">Host-virus interaction</keyword>
<dbReference type="AlphaFoldDB" id="A0AAV9Z0U5"/>
<evidence type="ECO:0000313" key="4">
    <source>
        <dbReference type="Proteomes" id="UP001362999"/>
    </source>
</evidence>
<feature type="compositionally biased region" description="Pro residues" evidence="2">
    <location>
        <begin position="227"/>
        <end position="249"/>
    </location>
</feature>
<gene>
    <name evidence="3" type="ORF">R3P38DRAFT_2815780</name>
</gene>
<feature type="compositionally biased region" description="Low complexity" evidence="2">
    <location>
        <begin position="402"/>
        <end position="415"/>
    </location>
</feature>
<proteinExistence type="predicted"/>
<feature type="region of interest" description="Disordered" evidence="2">
    <location>
        <begin position="436"/>
        <end position="509"/>
    </location>
</feature>
<feature type="compositionally biased region" description="Polar residues" evidence="2">
    <location>
        <begin position="258"/>
        <end position="268"/>
    </location>
</feature>
<organism evidence="3 4">
    <name type="scientific">Favolaschia claudopus</name>
    <dbReference type="NCBI Taxonomy" id="2862362"/>
    <lineage>
        <taxon>Eukaryota</taxon>
        <taxon>Fungi</taxon>
        <taxon>Dikarya</taxon>
        <taxon>Basidiomycota</taxon>
        <taxon>Agaricomycotina</taxon>
        <taxon>Agaricomycetes</taxon>
        <taxon>Agaricomycetidae</taxon>
        <taxon>Agaricales</taxon>
        <taxon>Marasmiineae</taxon>
        <taxon>Mycenaceae</taxon>
        <taxon>Favolaschia</taxon>
    </lineage>
</organism>
<feature type="compositionally biased region" description="Pro residues" evidence="2">
    <location>
        <begin position="211"/>
        <end position="220"/>
    </location>
</feature>
<name>A0AAV9Z0U5_9AGAR</name>
<evidence type="ECO:0000256" key="1">
    <source>
        <dbReference type="ARBA" id="ARBA00022581"/>
    </source>
</evidence>
<protein>
    <submittedName>
        <fullName evidence="3">Uncharacterized protein</fullName>
    </submittedName>
</protein>
<keyword evidence="4" id="KW-1185">Reference proteome</keyword>
<feature type="compositionally biased region" description="Polar residues" evidence="2">
    <location>
        <begin position="385"/>
        <end position="401"/>
    </location>
</feature>
<feature type="compositionally biased region" description="Basic and acidic residues" evidence="2">
    <location>
        <begin position="483"/>
        <end position="496"/>
    </location>
</feature>
<sequence length="735" mass="80189">MRHKLKIYEYESKEREEAICAYIPVRTTACAWHAFPASGSLVSSVAGVEGKTSTHIISQVSSTSLRPTPVSIHPDAITFPNSSPPPTPSPSTASLTYANKRAMRAHSRRLYISSISSLRALTYHTIPRPTRHAGRARISWIPYTTMSVSSEGYTEDGMCKQQEEGGRKRGGRAMVKSASENEKQKQNSCEETYPGVCGTTSSSITAFFCLTPPPLSPRQPPTRQLVPPSPRPRPLPPPPPSPTPLPPPALSDFDATPAYSTPAHNSIANPRRSGGGRRCGVILKQGMLRRLEYGIGVGEVMEGGAEGGRGWAGAAYAGGDEVDLDEIERDEDSRRHNLNAARRIYCRHFRIQPIHPHGFLLQRRNAYAEPSGRERGSADAAPRRPQSTAELPQPHNDTTIMSSSSSTSSPCPSHPLSSPLLLIHVLLALGTAISSTTVDRRRRCPPNAPNAYALPPTYPHTLQRVRRRRSEAEMRAGRGAARKSIERGGVERRAGADDEGAASSPTGEDIYGALVDVKDSHAEEPCHGITGEAASSTPPRPTTWLGGDGGIWGKRDAQRIGDSQLRGAKRKPELGFGSEHFFKIRPAVFLAFATAAAQADSRRFRSPPAAPAKGYTFGGYKYCLIRFRWSRKERKRFITKSKLLQGLVSQFSPKDPQLDVEDGECRFPESSYGGTSFRRAKVCVEEKDNAVLTLVVAVVGVLRPILLFHLNHHDRDVDSAPLALQLEYDGVDSSL</sequence>